<dbReference type="EC" id="1.-.-.-" evidence="7"/>
<organism evidence="7 8">
    <name type="scientific">Aquamicrobium soli</name>
    <dbReference type="NCBI Taxonomy" id="1811518"/>
    <lineage>
        <taxon>Bacteria</taxon>
        <taxon>Pseudomonadati</taxon>
        <taxon>Pseudomonadota</taxon>
        <taxon>Alphaproteobacteria</taxon>
        <taxon>Hyphomicrobiales</taxon>
        <taxon>Phyllobacteriaceae</taxon>
        <taxon>Aquamicrobium</taxon>
    </lineage>
</organism>
<dbReference type="RefSeq" id="WP_378220028.1">
    <property type="nucleotide sequence ID" value="NZ_JBHRTK010000010.1"/>
</dbReference>
<keyword evidence="4" id="KW-0503">Monooxygenase</keyword>
<keyword evidence="8" id="KW-1185">Reference proteome</keyword>
<evidence type="ECO:0000313" key="8">
    <source>
        <dbReference type="Proteomes" id="UP001595583"/>
    </source>
</evidence>
<dbReference type="Pfam" id="PF00296">
    <property type="entry name" value="Bac_luciferase"/>
    <property type="match status" value="1"/>
</dbReference>
<evidence type="ECO:0000256" key="2">
    <source>
        <dbReference type="ARBA" id="ARBA00022643"/>
    </source>
</evidence>
<evidence type="ECO:0000256" key="4">
    <source>
        <dbReference type="ARBA" id="ARBA00023033"/>
    </source>
</evidence>
<dbReference type="InterPro" id="IPR011251">
    <property type="entry name" value="Luciferase-like_dom"/>
</dbReference>
<reference evidence="8" key="1">
    <citation type="journal article" date="2019" name="Int. J. Syst. Evol. Microbiol.">
        <title>The Global Catalogue of Microorganisms (GCM) 10K type strain sequencing project: providing services to taxonomists for standard genome sequencing and annotation.</title>
        <authorList>
            <consortium name="The Broad Institute Genomics Platform"/>
            <consortium name="The Broad Institute Genome Sequencing Center for Infectious Disease"/>
            <person name="Wu L."/>
            <person name="Ma J."/>
        </authorList>
    </citation>
    <scope>NUCLEOTIDE SEQUENCE [LARGE SCALE GENOMIC DNA]</scope>
    <source>
        <strain evidence="8">KCTC 52165</strain>
    </source>
</reference>
<dbReference type="InterPro" id="IPR051260">
    <property type="entry name" value="Diverse_substr_monoxygenases"/>
</dbReference>
<evidence type="ECO:0000256" key="3">
    <source>
        <dbReference type="ARBA" id="ARBA00023002"/>
    </source>
</evidence>
<dbReference type="InterPro" id="IPR036661">
    <property type="entry name" value="Luciferase-like_sf"/>
</dbReference>
<accession>A0ABV7K9H5</accession>
<evidence type="ECO:0000256" key="1">
    <source>
        <dbReference type="ARBA" id="ARBA00022630"/>
    </source>
</evidence>
<protein>
    <submittedName>
        <fullName evidence="7">LLM class flavin-dependent oxidoreductase</fullName>
        <ecNumber evidence="7">1.-.-.-</ecNumber>
    </submittedName>
</protein>
<dbReference type="Proteomes" id="UP001595583">
    <property type="component" value="Unassembled WGS sequence"/>
</dbReference>
<evidence type="ECO:0000313" key="7">
    <source>
        <dbReference type="EMBL" id="MFC3206212.1"/>
    </source>
</evidence>
<evidence type="ECO:0000259" key="6">
    <source>
        <dbReference type="Pfam" id="PF00296"/>
    </source>
</evidence>
<dbReference type="PANTHER" id="PTHR30011:SF16">
    <property type="entry name" value="C2H2 FINGER DOMAIN TRANSCRIPTION FACTOR (EUROFUNG)-RELATED"/>
    <property type="match status" value="1"/>
</dbReference>
<name>A0ABV7K9H5_9HYPH</name>
<comment type="caution">
    <text evidence="7">The sequence shown here is derived from an EMBL/GenBank/DDBJ whole genome shotgun (WGS) entry which is preliminary data.</text>
</comment>
<comment type="similarity">
    <text evidence="5">Belongs to the NtaA/SnaA/DszA monooxygenase family.</text>
</comment>
<dbReference type="EMBL" id="JBHRTK010000010">
    <property type="protein sequence ID" value="MFC3206212.1"/>
    <property type="molecule type" value="Genomic_DNA"/>
</dbReference>
<dbReference type="GO" id="GO:0016491">
    <property type="term" value="F:oxidoreductase activity"/>
    <property type="evidence" value="ECO:0007669"/>
    <property type="project" value="UniProtKB-KW"/>
</dbReference>
<dbReference type="NCBIfam" id="TIGR03860">
    <property type="entry name" value="FMN_nitrolo"/>
    <property type="match status" value="1"/>
</dbReference>
<dbReference type="CDD" id="cd01095">
    <property type="entry name" value="Nitrilotriacetate_monoxgenase"/>
    <property type="match status" value="1"/>
</dbReference>
<dbReference type="Gene3D" id="3.20.20.30">
    <property type="entry name" value="Luciferase-like domain"/>
    <property type="match status" value="1"/>
</dbReference>
<proteinExistence type="inferred from homology"/>
<sequence>MTKPKMRLGAFLQPTGQHLAAWRHPNAVADAGTNIGHYVELARIAERGLFDMIFIADRLGFLAEDKAILKHTVRNIAHFEPMTLLSALALQTSHIGLAATQTTSYMEPFNMARKFASLDHISGGRSAWNVVTSNYEDESLNFGREQHYSPAERYERAMEFVEIVTGLWDTWEDDAFPQDKESGVFFDDEKLHVLNHKGKHFSVKGPLNVARPPQGWPVIIQAGTSEPAKELSARFANVVFSAEQDIAAAKKFYADVKSRLAKYGRNEDEIKVMPGIMAVVGKTKADAQRKFDQLQDLVPPEVGLNLLSQTMQMDMSKYDVDAPMPEVDVTGKWSRAQMMLDLAKLNNWTVKDAYKSVSAGRGHWVVVGTASDIADQMELWFTEKAADGFNVMPPVFPGDLSEFVDLVIPELQSRGLFRTSYEGKTLRENLGVARPKHFAAS</sequence>
<keyword evidence="1" id="KW-0285">Flavoprotein</keyword>
<dbReference type="PANTHER" id="PTHR30011">
    <property type="entry name" value="ALKANESULFONATE MONOOXYGENASE-RELATED"/>
    <property type="match status" value="1"/>
</dbReference>
<keyword evidence="3 7" id="KW-0560">Oxidoreductase</keyword>
<feature type="domain" description="Luciferase-like" evidence="6">
    <location>
        <begin position="20"/>
        <end position="378"/>
    </location>
</feature>
<dbReference type="SUPFAM" id="SSF51679">
    <property type="entry name" value="Bacterial luciferase-like"/>
    <property type="match status" value="1"/>
</dbReference>
<dbReference type="PIRSF" id="PIRSF000337">
    <property type="entry name" value="NTA_MOA"/>
    <property type="match status" value="1"/>
</dbReference>
<evidence type="ECO:0000256" key="5">
    <source>
        <dbReference type="ARBA" id="ARBA00033748"/>
    </source>
</evidence>
<gene>
    <name evidence="7" type="ORF">ACFOHJ_08330</name>
</gene>
<dbReference type="InterPro" id="IPR016215">
    <property type="entry name" value="NTA_MOA"/>
</dbReference>
<keyword evidence="2" id="KW-0288">FMN</keyword>